<dbReference type="Pfam" id="PF00135">
    <property type="entry name" value="COesterase"/>
    <property type="match status" value="1"/>
</dbReference>
<evidence type="ECO:0000313" key="5">
    <source>
        <dbReference type="EMBL" id="PLB50601.1"/>
    </source>
</evidence>
<dbReference type="InterPro" id="IPR019826">
    <property type="entry name" value="Carboxylesterase_B_AS"/>
</dbReference>
<keyword evidence="2 3" id="KW-0378">Hydrolase</keyword>
<dbReference type="GeneID" id="36551743"/>
<feature type="chain" id="PRO_5013986679" description="Carboxylic ester hydrolase" evidence="3">
    <location>
        <begin position="30"/>
        <end position="616"/>
    </location>
</feature>
<dbReference type="VEuPathDB" id="FungiDB:P170DRAFT_354627"/>
<evidence type="ECO:0000256" key="3">
    <source>
        <dbReference type="RuleBase" id="RU361235"/>
    </source>
</evidence>
<name>A0A2I2GCJ8_9EURO</name>
<comment type="caution">
    <text evidence="5">The sequence shown here is derived from an EMBL/GenBank/DDBJ whole genome shotgun (WGS) entry which is preliminary data.</text>
</comment>
<gene>
    <name evidence="5" type="ORF">P170DRAFT_354627</name>
</gene>
<dbReference type="RefSeq" id="XP_024705903.1">
    <property type="nucleotide sequence ID" value="XM_024844043.1"/>
</dbReference>
<organism evidence="5 6">
    <name type="scientific">Aspergillus steynii IBT 23096</name>
    <dbReference type="NCBI Taxonomy" id="1392250"/>
    <lineage>
        <taxon>Eukaryota</taxon>
        <taxon>Fungi</taxon>
        <taxon>Dikarya</taxon>
        <taxon>Ascomycota</taxon>
        <taxon>Pezizomycotina</taxon>
        <taxon>Eurotiomycetes</taxon>
        <taxon>Eurotiomycetidae</taxon>
        <taxon>Eurotiales</taxon>
        <taxon>Aspergillaceae</taxon>
        <taxon>Aspergillus</taxon>
        <taxon>Aspergillus subgen. Circumdati</taxon>
    </lineage>
</organism>
<dbReference type="PANTHER" id="PTHR43918:SF4">
    <property type="entry name" value="CARBOXYLIC ESTER HYDROLASE"/>
    <property type="match status" value="1"/>
</dbReference>
<dbReference type="SUPFAM" id="SSF53474">
    <property type="entry name" value="alpha/beta-Hydrolases"/>
    <property type="match status" value="1"/>
</dbReference>
<dbReference type="Gene3D" id="3.40.50.1820">
    <property type="entry name" value="alpha/beta hydrolase"/>
    <property type="match status" value="1"/>
</dbReference>
<accession>A0A2I2GCJ8</accession>
<reference evidence="5 6" key="1">
    <citation type="submission" date="2016-12" db="EMBL/GenBank/DDBJ databases">
        <title>The genomes of Aspergillus section Nigri reveals drivers in fungal speciation.</title>
        <authorList>
            <consortium name="DOE Joint Genome Institute"/>
            <person name="Vesth T.C."/>
            <person name="Nybo J."/>
            <person name="Theobald S."/>
            <person name="Brandl J."/>
            <person name="Frisvad J.C."/>
            <person name="Nielsen K.F."/>
            <person name="Lyhne E.K."/>
            <person name="Kogle M.E."/>
            <person name="Kuo A."/>
            <person name="Riley R."/>
            <person name="Clum A."/>
            <person name="Nolan M."/>
            <person name="Lipzen A."/>
            <person name="Salamov A."/>
            <person name="Henrissat B."/>
            <person name="Wiebenga A."/>
            <person name="De Vries R.P."/>
            <person name="Grigoriev I.V."/>
            <person name="Mortensen U.H."/>
            <person name="Andersen M.R."/>
            <person name="Baker S.E."/>
        </authorList>
    </citation>
    <scope>NUCLEOTIDE SEQUENCE [LARGE SCALE GENOMIC DNA]</scope>
    <source>
        <strain evidence="5 6">IBT 23096</strain>
    </source>
</reference>
<proteinExistence type="inferred from homology"/>
<keyword evidence="3" id="KW-0732">Signal</keyword>
<evidence type="ECO:0000256" key="2">
    <source>
        <dbReference type="ARBA" id="ARBA00022801"/>
    </source>
</evidence>
<dbReference type="OrthoDB" id="408631at2759"/>
<evidence type="ECO:0000256" key="1">
    <source>
        <dbReference type="ARBA" id="ARBA00005964"/>
    </source>
</evidence>
<feature type="signal peptide" evidence="3">
    <location>
        <begin position="1"/>
        <end position="29"/>
    </location>
</feature>
<dbReference type="PANTHER" id="PTHR43918">
    <property type="entry name" value="ACETYLCHOLINESTERASE"/>
    <property type="match status" value="1"/>
</dbReference>
<dbReference type="AlphaFoldDB" id="A0A2I2GCJ8"/>
<protein>
    <recommendedName>
        <fullName evidence="3">Carboxylic ester hydrolase</fullName>
        <ecNumber evidence="3">3.1.1.-</ecNumber>
    </recommendedName>
</protein>
<dbReference type="PROSITE" id="PS00122">
    <property type="entry name" value="CARBOXYLESTERASE_B_1"/>
    <property type="match status" value="1"/>
</dbReference>
<dbReference type="STRING" id="1392250.A0A2I2GCJ8"/>
<dbReference type="EC" id="3.1.1.-" evidence="3"/>
<dbReference type="InterPro" id="IPR029058">
    <property type="entry name" value="AB_hydrolase_fold"/>
</dbReference>
<dbReference type="EMBL" id="MSFO01000003">
    <property type="protein sequence ID" value="PLB50601.1"/>
    <property type="molecule type" value="Genomic_DNA"/>
</dbReference>
<dbReference type="InterPro" id="IPR050654">
    <property type="entry name" value="AChE-related_enzymes"/>
</dbReference>
<keyword evidence="6" id="KW-1185">Reference proteome</keyword>
<evidence type="ECO:0000313" key="6">
    <source>
        <dbReference type="Proteomes" id="UP000234275"/>
    </source>
</evidence>
<dbReference type="GO" id="GO:0052689">
    <property type="term" value="F:carboxylic ester hydrolase activity"/>
    <property type="evidence" value="ECO:0007669"/>
    <property type="project" value="TreeGrafter"/>
</dbReference>
<feature type="domain" description="Carboxylesterase type B" evidence="4">
    <location>
        <begin position="118"/>
        <end position="596"/>
    </location>
</feature>
<dbReference type="Proteomes" id="UP000234275">
    <property type="component" value="Unassembled WGS sequence"/>
</dbReference>
<dbReference type="InterPro" id="IPR002018">
    <property type="entry name" value="CarbesteraseB"/>
</dbReference>
<comment type="similarity">
    <text evidence="1 3">Belongs to the type-B carboxylesterase/lipase family.</text>
</comment>
<evidence type="ECO:0000259" key="4">
    <source>
        <dbReference type="Pfam" id="PF00135"/>
    </source>
</evidence>
<sequence>MPTNHPRLRSILAASPLFGLLASLSSAAAALPSSSSTAHPSLPKVTLTPADSDAHPVVFQGRSIPEFRQDVFLGIKFADEPVRFTPSEVKRAYGEILPLGFIIAYDMFYKRVTRGKETKTYNATAYGFECPGYGSDETKLINAGTIQLSEDCLNLNIIRPWTNSGNSSGTAGSRTSKEKTDGELLPVLLWIYGGGWQQGATADPRYNMSYIVQQGAESGTPVLGVSINYRLAAFGLLDSEEIRESGNNNLGLRDQRVAMKWVQENIRAFGGDPERVTIWGESAGAYSVGAHLVANGGDHEDLFRAAIMESGNAVGPPWNGTDWYQPMYDRIVNKTGCTGSSDTLQCLRDVPYKTLYDNAFEGLEWFAAVDGTFIREYPQISFSEGRFASVPILLGTNTDEGTSFGTTGTDTDEECVEQLICRFLLTQIASKRWVLDRNQATKLLTYYPDDPAVGCPYGWGNTTWPQLGAMYKRYESMAGDISMVAPRRLLAETMAKAGKDVYSYRWDVAALNSSSTIGVGHFAEIPFVFANPDQTMTPLGDDPARLELGKLAARMWTSFATDLNPNGHDVPQIAPWPQYALQDPSNFVFRLPRQQSYVEADTYRKEGMAYLNGIAR</sequence>